<organism evidence="8 9">
    <name type="scientific">Thanatephorus cucumeris (strain AG1-IB / isolate 7/3/14)</name>
    <name type="common">Lettuce bottom rot fungus</name>
    <name type="synonym">Rhizoctonia solani</name>
    <dbReference type="NCBI Taxonomy" id="1108050"/>
    <lineage>
        <taxon>Eukaryota</taxon>
        <taxon>Fungi</taxon>
        <taxon>Dikarya</taxon>
        <taxon>Basidiomycota</taxon>
        <taxon>Agaricomycotina</taxon>
        <taxon>Agaricomycetes</taxon>
        <taxon>Cantharellales</taxon>
        <taxon>Ceratobasidiaceae</taxon>
        <taxon>Rhizoctonia</taxon>
        <taxon>Rhizoctonia solani AG-1</taxon>
    </lineage>
</organism>
<evidence type="ECO:0000256" key="4">
    <source>
        <dbReference type="ARBA" id="ARBA00022989"/>
    </source>
</evidence>
<accession>A0A0B7FQ29</accession>
<evidence type="ECO:0000256" key="7">
    <source>
        <dbReference type="SAM" id="Phobius"/>
    </source>
</evidence>
<feature type="compositionally biased region" description="Basic and acidic residues" evidence="6">
    <location>
        <begin position="99"/>
        <end position="115"/>
    </location>
</feature>
<dbReference type="Proteomes" id="UP000059188">
    <property type="component" value="Unassembled WGS sequence"/>
</dbReference>
<feature type="compositionally biased region" description="Pro residues" evidence="6">
    <location>
        <begin position="162"/>
        <end position="172"/>
    </location>
</feature>
<comment type="similarity">
    <text evidence="2">Belongs to the UPF0057 (PMP3) family.</text>
</comment>
<protein>
    <recommendedName>
        <fullName evidence="10">Pmp3 domain-containing protein</fullName>
    </recommendedName>
</protein>
<dbReference type="EMBL" id="LN679136">
    <property type="protein sequence ID" value="CEL59034.1"/>
    <property type="molecule type" value="Genomic_DNA"/>
</dbReference>
<feature type="region of interest" description="Disordered" evidence="6">
    <location>
        <begin position="58"/>
        <end position="125"/>
    </location>
</feature>
<keyword evidence="3 7" id="KW-0812">Transmembrane</keyword>
<feature type="compositionally biased region" description="Low complexity" evidence="6">
    <location>
        <begin position="178"/>
        <end position="188"/>
    </location>
</feature>
<evidence type="ECO:0000313" key="9">
    <source>
        <dbReference type="Proteomes" id="UP000059188"/>
    </source>
</evidence>
<sequence>MAGAIDLMLYGIAIFISPVAVYFKKGVGAQFWVNCCLYCLMGVPGIIHAFYIIHTTKNQKDTQQPSPQTYPQTAQRRSASLPSLPHSSRYRPQVDFAPYEDHPPPLPTKREDARPPYDQSLHPNSANLPIARAKAVLHTYQIPESTLHPPPPRRSRRSTASPNPPGQEPAPKPEPELEQPQPQTQLQPVSETRASSSTLHPDPNPSIPYPAEYHPNSAGENIARAKAVLHTYQIPETTFPPHIEEDTPVVDESPKQTKSITSMKGSMWPRRSKGKGLSPLDMNSPAAVPKPEPVGPKSKWATSGPSWLRRRRGRDDLQNGGLGTDNDSPNTMTMVWDDSFEALRPRDRSLKQAKTHVRTESEPISLSFPAPPGAIRPTIDRTGTSNTALLPSHTRRETGLEAVAEDTPMPEKTASEGEELRNKPNSFQDEWHAETDTELNRSKGRLISRFGRRPHRPHLETVMDTTPPPPLPPSSASGPTQTESPHSPRLPRHIAPPSVLASSIDEPRASRSRQRRTSSDTPGANPNSSPLSSEPVGHDLDFAMGEYGLGRSGDAYSAATRALHSKERSTSTSSPRGMMSPINGSKRLSVGTAFSQTPTAGSVSTPVIRREWTQGTFGTGITSETSDEGDNQTRATSQRSKSESAVFQRQESEERSPDEEIDEWIKREDERRQASATNSQAHTPNNTSEPSQHGVTPDTDSVFSAESSGFAGIGVGTAREKGRSGNMELWDQPNWDGSNPSTGSYEHNSSRQHEYPYMKPSGTDENPFNDPALAPAPSMTSHSSYATGQESFAPISPVSPNRPIRPTRAPPAIPGTERNKLSLFLCVWLRLEYLALKHILAPPVRPRIRINRVYKSP</sequence>
<evidence type="ECO:0000256" key="3">
    <source>
        <dbReference type="ARBA" id="ARBA00022692"/>
    </source>
</evidence>
<feature type="compositionally biased region" description="Polar residues" evidence="6">
    <location>
        <begin position="592"/>
        <end position="605"/>
    </location>
</feature>
<feature type="transmembrane region" description="Helical" evidence="7">
    <location>
        <begin position="7"/>
        <end position="23"/>
    </location>
</feature>
<evidence type="ECO:0008006" key="10">
    <source>
        <dbReference type="Google" id="ProtNLM"/>
    </source>
</evidence>
<feature type="region of interest" description="Disordered" evidence="6">
    <location>
        <begin position="351"/>
        <end position="785"/>
    </location>
</feature>
<dbReference type="InterPro" id="IPR000612">
    <property type="entry name" value="PMP3"/>
</dbReference>
<feature type="compositionally biased region" description="Polar residues" evidence="6">
    <location>
        <begin position="520"/>
        <end position="532"/>
    </location>
</feature>
<dbReference type="Pfam" id="PF01679">
    <property type="entry name" value="Pmp3"/>
    <property type="match status" value="1"/>
</dbReference>
<dbReference type="GO" id="GO:0016020">
    <property type="term" value="C:membrane"/>
    <property type="evidence" value="ECO:0007669"/>
    <property type="project" value="UniProtKB-SubCell"/>
</dbReference>
<feature type="compositionally biased region" description="Basic and acidic residues" evidence="6">
    <location>
        <begin position="429"/>
        <end position="441"/>
    </location>
</feature>
<evidence type="ECO:0000256" key="6">
    <source>
        <dbReference type="SAM" id="MobiDB-lite"/>
    </source>
</evidence>
<evidence type="ECO:0000256" key="5">
    <source>
        <dbReference type="ARBA" id="ARBA00023136"/>
    </source>
</evidence>
<feature type="compositionally biased region" description="Basic and acidic residues" evidence="6">
    <location>
        <begin position="663"/>
        <end position="673"/>
    </location>
</feature>
<evidence type="ECO:0000256" key="2">
    <source>
        <dbReference type="ARBA" id="ARBA00009530"/>
    </source>
</evidence>
<feature type="compositionally biased region" description="Polar residues" evidence="6">
    <location>
        <begin position="632"/>
        <end position="649"/>
    </location>
</feature>
<feature type="transmembrane region" description="Helical" evidence="7">
    <location>
        <begin position="29"/>
        <end position="53"/>
    </location>
</feature>
<comment type="subcellular location">
    <subcellularLocation>
        <location evidence="1">Membrane</location>
    </subcellularLocation>
</comment>
<dbReference type="AlphaFoldDB" id="A0A0B7FQ29"/>
<keyword evidence="9" id="KW-1185">Reference proteome</keyword>
<feature type="compositionally biased region" description="Basic and acidic residues" evidence="6">
    <location>
        <begin position="413"/>
        <end position="422"/>
    </location>
</feature>
<reference evidence="8 9" key="1">
    <citation type="submission" date="2014-11" db="EMBL/GenBank/DDBJ databases">
        <authorList>
            <person name="Wibberg Daniel"/>
        </authorList>
    </citation>
    <scope>NUCLEOTIDE SEQUENCE [LARGE SCALE GENOMIC DNA]</scope>
    <source>
        <strain evidence="8">Rhizoctonia solani AG1-IB 7/3/14</strain>
    </source>
</reference>
<feature type="region of interest" description="Disordered" evidence="6">
    <location>
        <begin position="236"/>
        <end position="333"/>
    </location>
</feature>
<dbReference type="OrthoDB" id="2802411at2759"/>
<keyword evidence="5 7" id="KW-0472">Membrane</keyword>
<feature type="compositionally biased region" description="Polar residues" evidence="6">
    <location>
        <begin position="613"/>
        <end position="624"/>
    </location>
</feature>
<feature type="compositionally biased region" description="Low complexity" evidence="6">
    <location>
        <begin position="62"/>
        <end position="75"/>
    </location>
</feature>
<name>A0A0B7FQ29_THACB</name>
<feature type="compositionally biased region" description="Polar residues" evidence="6">
    <location>
        <begin position="674"/>
        <end position="707"/>
    </location>
</feature>
<evidence type="ECO:0000256" key="1">
    <source>
        <dbReference type="ARBA" id="ARBA00004370"/>
    </source>
</evidence>
<feature type="compositionally biased region" description="Polar residues" evidence="6">
    <location>
        <begin position="189"/>
        <end position="199"/>
    </location>
</feature>
<feature type="region of interest" description="Disordered" evidence="6">
    <location>
        <begin position="143"/>
        <end position="224"/>
    </location>
</feature>
<feature type="compositionally biased region" description="Polar residues" evidence="6">
    <location>
        <begin position="735"/>
        <end position="747"/>
    </location>
</feature>
<keyword evidence="4 7" id="KW-1133">Transmembrane helix</keyword>
<feature type="compositionally biased region" description="Basic residues" evidence="6">
    <location>
        <begin position="442"/>
        <end position="456"/>
    </location>
</feature>
<gene>
    <name evidence="8" type="ORF">RSOLAG1IB_09032</name>
</gene>
<dbReference type="STRING" id="1108050.A0A0B7FQ29"/>
<proteinExistence type="inferred from homology"/>
<evidence type="ECO:0000313" key="8">
    <source>
        <dbReference type="EMBL" id="CEL59034.1"/>
    </source>
</evidence>